<dbReference type="CDD" id="cd20070">
    <property type="entry name" value="5TM_YidC_Alb3"/>
    <property type="match status" value="1"/>
</dbReference>
<proteinExistence type="inferred from homology"/>
<dbReference type="Pfam" id="PF02096">
    <property type="entry name" value="60KD_IMP"/>
    <property type="match status" value="1"/>
</dbReference>
<evidence type="ECO:0000256" key="5">
    <source>
        <dbReference type="ARBA" id="ARBA00022927"/>
    </source>
</evidence>
<dbReference type="STRING" id="1817828.A2722_04275"/>
<keyword evidence="7 10" id="KW-0472">Membrane</keyword>
<organism evidence="12 13">
    <name type="scientific">Candidatus Doudnabacteria bacterium RIFCSPHIGHO2_01_FULL_50_11</name>
    <dbReference type="NCBI Taxonomy" id="1817828"/>
    <lineage>
        <taxon>Bacteria</taxon>
        <taxon>Candidatus Doudnaibacteriota</taxon>
    </lineage>
</organism>
<name>A0A1F5PG53_9BACT</name>
<comment type="caution">
    <text evidence="12">The sequence shown here is derived from an EMBL/GenBank/DDBJ whole genome shotgun (WGS) entry which is preliminary data.</text>
</comment>
<dbReference type="AlphaFoldDB" id="A0A1F5PG53"/>
<evidence type="ECO:0000256" key="1">
    <source>
        <dbReference type="ARBA" id="ARBA00004651"/>
    </source>
</evidence>
<evidence type="ECO:0000256" key="10">
    <source>
        <dbReference type="SAM" id="Phobius"/>
    </source>
</evidence>
<reference evidence="12 13" key="1">
    <citation type="journal article" date="2016" name="Nat. Commun.">
        <title>Thousands of microbial genomes shed light on interconnected biogeochemical processes in an aquifer system.</title>
        <authorList>
            <person name="Anantharaman K."/>
            <person name="Brown C.T."/>
            <person name="Hug L.A."/>
            <person name="Sharon I."/>
            <person name="Castelle C.J."/>
            <person name="Probst A.J."/>
            <person name="Thomas B.C."/>
            <person name="Singh A."/>
            <person name="Wilkins M.J."/>
            <person name="Karaoz U."/>
            <person name="Brodie E.L."/>
            <person name="Williams K.H."/>
            <person name="Hubbard S.S."/>
            <person name="Banfield J.F."/>
        </authorList>
    </citation>
    <scope>NUCLEOTIDE SEQUENCE [LARGE SCALE GENOMIC DNA]</scope>
</reference>
<dbReference type="Proteomes" id="UP000178377">
    <property type="component" value="Unassembled WGS sequence"/>
</dbReference>
<evidence type="ECO:0000256" key="6">
    <source>
        <dbReference type="ARBA" id="ARBA00022989"/>
    </source>
</evidence>
<evidence type="ECO:0000313" key="13">
    <source>
        <dbReference type="Proteomes" id="UP000178377"/>
    </source>
</evidence>
<dbReference type="InterPro" id="IPR028055">
    <property type="entry name" value="YidC/Oxa/ALB_C"/>
</dbReference>
<dbReference type="EMBL" id="MFEO01000027">
    <property type="protein sequence ID" value="OGE88936.1"/>
    <property type="molecule type" value="Genomic_DNA"/>
</dbReference>
<feature type="transmembrane region" description="Helical" evidence="10">
    <location>
        <begin position="152"/>
        <end position="170"/>
    </location>
</feature>
<keyword evidence="8" id="KW-0143">Chaperone</keyword>
<keyword evidence="4 9" id="KW-0812">Transmembrane</keyword>
<feature type="transmembrane region" description="Helical" evidence="10">
    <location>
        <begin position="191"/>
        <end position="216"/>
    </location>
</feature>
<keyword evidence="3" id="KW-1003">Cell membrane</keyword>
<evidence type="ECO:0000256" key="8">
    <source>
        <dbReference type="ARBA" id="ARBA00023186"/>
    </source>
</evidence>
<feature type="transmembrane region" description="Helical" evidence="10">
    <location>
        <begin position="98"/>
        <end position="119"/>
    </location>
</feature>
<keyword evidence="2" id="KW-0813">Transport</keyword>
<comment type="subcellular location">
    <subcellularLocation>
        <location evidence="1">Cell membrane</location>
        <topology evidence="1">Multi-pass membrane protein</topology>
    </subcellularLocation>
    <subcellularLocation>
        <location evidence="9">Membrane</location>
        <topology evidence="9">Multi-pass membrane protein</topology>
    </subcellularLocation>
</comment>
<protein>
    <recommendedName>
        <fullName evidence="11">Membrane insertase YidC/Oxa/ALB C-terminal domain-containing protein</fullName>
    </recommendedName>
</protein>
<feature type="domain" description="Membrane insertase YidC/Oxa/ALB C-terminal" evidence="11">
    <location>
        <begin position="30"/>
        <end position="229"/>
    </location>
</feature>
<keyword evidence="5" id="KW-0653">Protein transport</keyword>
<evidence type="ECO:0000256" key="9">
    <source>
        <dbReference type="RuleBase" id="RU003945"/>
    </source>
</evidence>
<gene>
    <name evidence="12" type="ORF">A2722_04275</name>
</gene>
<evidence type="ECO:0000256" key="7">
    <source>
        <dbReference type="ARBA" id="ARBA00023136"/>
    </source>
</evidence>
<evidence type="ECO:0000256" key="3">
    <source>
        <dbReference type="ARBA" id="ARBA00022475"/>
    </source>
</evidence>
<evidence type="ECO:0000256" key="2">
    <source>
        <dbReference type="ARBA" id="ARBA00022448"/>
    </source>
</evidence>
<dbReference type="GO" id="GO:0005886">
    <property type="term" value="C:plasma membrane"/>
    <property type="evidence" value="ECO:0007669"/>
    <property type="project" value="UniProtKB-SubCell"/>
</dbReference>
<accession>A0A1F5PG53</accession>
<evidence type="ECO:0000313" key="12">
    <source>
        <dbReference type="EMBL" id="OGE88936.1"/>
    </source>
</evidence>
<dbReference type="GO" id="GO:0051205">
    <property type="term" value="P:protein insertion into membrane"/>
    <property type="evidence" value="ECO:0007669"/>
    <property type="project" value="TreeGrafter"/>
</dbReference>
<evidence type="ECO:0000259" key="11">
    <source>
        <dbReference type="Pfam" id="PF02096"/>
    </source>
</evidence>
<dbReference type="PANTHER" id="PTHR12428:SF65">
    <property type="entry name" value="CYTOCHROME C OXIDASE ASSEMBLY PROTEIN COX18, MITOCHONDRIAL"/>
    <property type="match status" value="1"/>
</dbReference>
<sequence length="240" mass="27060">MFSTIYNTAIFQPLLNLLILLYNWLGSDVGLAIIAMTIIIRLILYPSYKHQLQSQKKLADMQPKLQDIKEKFKNDKEAQSKALMDFYKENKVNPFGSCLPLIIQLVILIGLFQVLQLGLHGNAIEQLYSFISNPGKISTRSLGLIDLAKPNIYLAVITGILQFIQSRQMIAAQPKSKNQSSDMSQAVSRQMMYFLPVMTVFFGSTLPAGLTLYWLVTTVFSIGQQYFILKSTPPKAELSQ</sequence>
<keyword evidence="6 10" id="KW-1133">Transmembrane helix</keyword>
<dbReference type="NCBIfam" id="TIGR03592">
    <property type="entry name" value="yidC_oxa1_cterm"/>
    <property type="match status" value="1"/>
</dbReference>
<comment type="similarity">
    <text evidence="9">Belongs to the OXA1/ALB3/YidC family.</text>
</comment>
<dbReference type="GO" id="GO:0032977">
    <property type="term" value="F:membrane insertase activity"/>
    <property type="evidence" value="ECO:0007669"/>
    <property type="project" value="InterPro"/>
</dbReference>
<dbReference type="InterPro" id="IPR001708">
    <property type="entry name" value="YidC/ALB3/OXA1/COX18"/>
</dbReference>
<feature type="transmembrane region" description="Helical" evidence="10">
    <location>
        <begin position="31"/>
        <end position="48"/>
    </location>
</feature>
<dbReference type="InterPro" id="IPR047196">
    <property type="entry name" value="YidC_ALB_C"/>
</dbReference>
<evidence type="ECO:0000256" key="4">
    <source>
        <dbReference type="ARBA" id="ARBA00022692"/>
    </source>
</evidence>
<dbReference type="PANTHER" id="PTHR12428">
    <property type="entry name" value="OXA1"/>
    <property type="match status" value="1"/>
</dbReference>
<dbReference type="GO" id="GO:0015031">
    <property type="term" value="P:protein transport"/>
    <property type="evidence" value="ECO:0007669"/>
    <property type="project" value="UniProtKB-KW"/>
</dbReference>